<comment type="caution">
    <text evidence="2">The sequence shown here is derived from an EMBL/GenBank/DDBJ whole genome shotgun (WGS) entry which is preliminary data.</text>
</comment>
<evidence type="ECO:0000313" key="3">
    <source>
        <dbReference type="Proteomes" id="UP000094056"/>
    </source>
</evidence>
<gene>
    <name evidence="2" type="ORF">SCARUB_00751</name>
</gene>
<dbReference type="PANTHER" id="PTHR36194">
    <property type="entry name" value="S-LAYER-LIKE PROTEIN"/>
    <property type="match status" value="1"/>
</dbReference>
<dbReference type="InterPro" id="IPR011990">
    <property type="entry name" value="TPR-like_helical_dom_sf"/>
</dbReference>
<evidence type="ECO:0000259" key="1">
    <source>
        <dbReference type="Pfam" id="PF14326"/>
    </source>
</evidence>
<evidence type="ECO:0000313" key="2">
    <source>
        <dbReference type="EMBL" id="ODS34078.1"/>
    </source>
</evidence>
<dbReference type="EMBL" id="MAYW01000013">
    <property type="protein sequence ID" value="ODS34078.1"/>
    <property type="molecule type" value="Genomic_DNA"/>
</dbReference>
<organism evidence="2 3">
    <name type="scientific">Candidatus Scalindua rubra</name>
    <dbReference type="NCBI Taxonomy" id="1872076"/>
    <lineage>
        <taxon>Bacteria</taxon>
        <taxon>Pseudomonadati</taxon>
        <taxon>Planctomycetota</taxon>
        <taxon>Candidatus Brocadiia</taxon>
        <taxon>Candidatus Brocadiales</taxon>
        <taxon>Candidatus Scalinduaceae</taxon>
        <taxon>Candidatus Scalindua</taxon>
    </lineage>
</organism>
<dbReference type="PANTHER" id="PTHR36194:SF1">
    <property type="entry name" value="S-LAYER-LIKE PROTEIN"/>
    <property type="match status" value="1"/>
</dbReference>
<protein>
    <recommendedName>
        <fullName evidence="1">DUF4384 domain-containing protein</fullName>
    </recommendedName>
</protein>
<dbReference type="Proteomes" id="UP000094056">
    <property type="component" value="Unassembled WGS sequence"/>
</dbReference>
<sequence length="623" mass="72566">MCKKITFTILLLLLSIYLFSGCAQPPFVKSPPPRPQIIATSKEQRPVWVPGVPRDTPEYLRFKGIRTHALRLEDGLNDAREDARQQISKMLESRVFSDYEQMRTELEVIRGPSKYISERDIRDRISVFSGKIISGAKSIDEYWEKFAFTKETGKEELWYDVYVLMQYPKQEYEQAKDKILNISPYEKEIMHGVSLLNDNRFVEAIEHFNHFNNKYSQHEDGYYYLALPYISYYKDLKREGQLEKGIEQLEGAIRNYKIFLKGSYSQGSMRNRAVLDIKDLADDFVAYQLGKVKGNASSNEYKETLDFLHEVYNGNILYDLDEYVDASNIYGKLEKGYERYLARYFALVVKAWCNNNKQVKPIAVFDFMSVEGKPDKKSKKFASMLESEIDNLEEAERRHRDEDLLKIILKEWEFFQSGLLSDESRKELELRGINGIVSGKISSDKTFLKLTDLSGSSARTAYADNLIRKPSSPVWAEVEKIKNPNPDFQIDVWMDKYEYHIGEKCRIYFRVTNDSYVEIWNQGANNELDRLYPKYYNHDNFARAGKIYSIPSEEDLNNGKFMYIQDSVLGIDGVKAMASLKKFDVVKTRSVSDDVVKLRSIKWGEQGNKNNTTESFCTYRVRP</sequence>
<name>A0A1E3XEQ0_9BACT</name>
<reference evidence="2 3" key="1">
    <citation type="submission" date="2016-07" db="EMBL/GenBank/DDBJ databases">
        <title>Draft genome of Scalindua rubra, obtained from a brine-seawater interface in the Red Sea, sheds light on salt adaptation in anammox bacteria.</title>
        <authorList>
            <person name="Speth D.R."/>
            <person name="Lagkouvardos I."/>
            <person name="Wang Y."/>
            <person name="Qian P.-Y."/>
            <person name="Dutilh B.E."/>
            <person name="Jetten M.S."/>
        </authorList>
    </citation>
    <scope>NUCLEOTIDE SEQUENCE [LARGE SCALE GENOMIC DNA]</scope>
    <source>
        <strain evidence="2">BSI-1</strain>
    </source>
</reference>
<proteinExistence type="predicted"/>
<dbReference type="Gene3D" id="1.25.40.10">
    <property type="entry name" value="Tetratricopeptide repeat domain"/>
    <property type="match status" value="1"/>
</dbReference>
<dbReference type="PROSITE" id="PS51257">
    <property type="entry name" value="PROKAR_LIPOPROTEIN"/>
    <property type="match status" value="1"/>
</dbReference>
<accession>A0A1E3XEQ0</accession>
<dbReference type="AlphaFoldDB" id="A0A1E3XEQ0"/>
<dbReference type="Pfam" id="PF14326">
    <property type="entry name" value="DUF4384"/>
    <property type="match status" value="1"/>
</dbReference>
<feature type="domain" description="DUF4384" evidence="1">
    <location>
        <begin position="499"/>
        <end position="580"/>
    </location>
</feature>
<dbReference type="InterPro" id="IPR025493">
    <property type="entry name" value="DUF4384"/>
</dbReference>